<accession>A0AA41RV15</accession>
<dbReference type="InterPro" id="IPR019446">
    <property type="entry name" value="BMT5-like"/>
</dbReference>
<comment type="caution">
    <text evidence="2">The sequence shown here is derived from an EMBL/GenBank/DDBJ whole genome shotgun (WGS) entry which is preliminary data.</text>
</comment>
<dbReference type="PANTHER" id="PTHR11538">
    <property type="entry name" value="PHENYLALANYL-TRNA SYNTHETASE"/>
    <property type="match status" value="1"/>
</dbReference>
<evidence type="ECO:0000313" key="3">
    <source>
        <dbReference type="Proteomes" id="UP001177140"/>
    </source>
</evidence>
<protein>
    <recommendedName>
        <fullName evidence="1">25S rRNA (uridine-N(3))-methyltransferase BMT5-like domain-containing protein</fullName>
    </recommendedName>
</protein>
<dbReference type="EMBL" id="JAJJMA010064679">
    <property type="protein sequence ID" value="MCL7027127.1"/>
    <property type="molecule type" value="Genomic_DNA"/>
</dbReference>
<organism evidence="2 3">
    <name type="scientific">Papaver nudicaule</name>
    <name type="common">Iceland poppy</name>
    <dbReference type="NCBI Taxonomy" id="74823"/>
    <lineage>
        <taxon>Eukaryota</taxon>
        <taxon>Viridiplantae</taxon>
        <taxon>Streptophyta</taxon>
        <taxon>Embryophyta</taxon>
        <taxon>Tracheophyta</taxon>
        <taxon>Spermatophyta</taxon>
        <taxon>Magnoliopsida</taxon>
        <taxon>Ranunculales</taxon>
        <taxon>Papaveraceae</taxon>
        <taxon>Papaveroideae</taxon>
        <taxon>Papaver</taxon>
    </lineage>
</organism>
<gene>
    <name evidence="2" type="ORF">MKW94_028484</name>
</gene>
<dbReference type="Pfam" id="PF10354">
    <property type="entry name" value="BMT5-like"/>
    <property type="match status" value="1"/>
</dbReference>
<dbReference type="SUPFAM" id="SSF53335">
    <property type="entry name" value="S-adenosyl-L-methionine-dependent methyltransferases"/>
    <property type="match status" value="1"/>
</dbReference>
<dbReference type="PANTHER" id="PTHR11538:SF70">
    <property type="entry name" value="25S RRNA (URIDINE-N(3))-METHYLTRANSFERASE BMT5-LIKE DOMAIN-CONTAINING PROTEIN"/>
    <property type="match status" value="1"/>
</dbReference>
<name>A0AA41RV15_PAPNU</name>
<keyword evidence="3" id="KW-1185">Reference proteome</keyword>
<evidence type="ECO:0000259" key="1">
    <source>
        <dbReference type="Pfam" id="PF10354"/>
    </source>
</evidence>
<dbReference type="GO" id="GO:0070042">
    <property type="term" value="F:rRNA (uridine-N3-)-methyltransferase activity"/>
    <property type="evidence" value="ECO:0007669"/>
    <property type="project" value="InterPro"/>
</dbReference>
<dbReference type="AlphaFoldDB" id="A0AA41RV15"/>
<feature type="domain" description="25S rRNA (uridine-N(3))-methyltransferase BMT5-like" evidence="1">
    <location>
        <begin position="20"/>
        <end position="165"/>
    </location>
</feature>
<dbReference type="InterPro" id="IPR029063">
    <property type="entry name" value="SAM-dependent_MTases_sf"/>
</dbReference>
<proteinExistence type="predicted"/>
<reference evidence="2" key="1">
    <citation type="submission" date="2022-03" db="EMBL/GenBank/DDBJ databases">
        <title>A functionally conserved STORR gene fusion in Papaver species that diverged 16.8 million years ago.</title>
        <authorList>
            <person name="Catania T."/>
        </authorList>
    </citation>
    <scope>NUCLEOTIDE SEQUENCE</scope>
    <source>
        <strain evidence="2">S-191538</strain>
    </source>
</reference>
<dbReference type="GO" id="GO:0070475">
    <property type="term" value="P:rRNA base methylation"/>
    <property type="evidence" value="ECO:0007669"/>
    <property type="project" value="InterPro"/>
</dbReference>
<evidence type="ECO:0000313" key="2">
    <source>
        <dbReference type="EMBL" id="MCL7027127.1"/>
    </source>
</evidence>
<dbReference type="GO" id="GO:0005737">
    <property type="term" value="C:cytoplasm"/>
    <property type="evidence" value="ECO:0007669"/>
    <property type="project" value="TreeGrafter"/>
</dbReference>
<dbReference type="Proteomes" id="UP001177140">
    <property type="component" value="Unassembled WGS sequence"/>
</dbReference>
<sequence length="190" mass="21545">MEGGTEVKWIKHYSSSHKILLVGEGDFSFSTCLARAFGTARNMVATSLDSEPTILHYYSNGRRNLDELKSQGCTVMYSIDATKMAQDSNLLQHKFDRIVFNFPYEQLFFENAKKLIVVNGEILVTHKTNSFHCEWDLQGLASSSGLRLIEQAGFMLSDYPGYDIKYGFNYTHMDSSFECQPSSTFKFGHA</sequence>